<dbReference type="Pfam" id="PF21373">
    <property type="entry name" value="ZNHIT3_C"/>
    <property type="match status" value="1"/>
</dbReference>
<evidence type="ECO:0000313" key="4">
    <source>
        <dbReference type="EMBL" id="MAA24602.1"/>
    </source>
</evidence>
<keyword evidence="1" id="KW-0862">Zinc</keyword>
<protein>
    <submittedName>
        <fullName evidence="4">Zinc finger protein</fullName>
    </submittedName>
</protein>
<evidence type="ECO:0000256" key="2">
    <source>
        <dbReference type="SAM" id="MobiDB-lite"/>
    </source>
</evidence>
<dbReference type="GO" id="GO:0008270">
    <property type="term" value="F:zinc ion binding"/>
    <property type="evidence" value="ECO:0007669"/>
    <property type="project" value="UniProtKB-UniRule"/>
</dbReference>
<dbReference type="PROSITE" id="PS51083">
    <property type="entry name" value="ZF_HIT"/>
    <property type="match status" value="1"/>
</dbReference>
<dbReference type="EMBL" id="GFPF01013456">
    <property type="protein sequence ID" value="MAA24602.1"/>
    <property type="molecule type" value="Transcribed_RNA"/>
</dbReference>
<dbReference type="InterPro" id="IPR007529">
    <property type="entry name" value="Znf_HIT"/>
</dbReference>
<feature type="compositionally biased region" description="Basic and acidic residues" evidence="2">
    <location>
        <begin position="38"/>
        <end position="48"/>
    </location>
</feature>
<dbReference type="Pfam" id="PF04438">
    <property type="entry name" value="zf-HIT"/>
    <property type="match status" value="1"/>
</dbReference>
<accession>A0A224ZC43</accession>
<dbReference type="InterPro" id="IPR048371">
    <property type="entry name" value="ZNHIT3_C"/>
</dbReference>
<name>A0A224ZC43_9ACAR</name>
<reference evidence="4" key="1">
    <citation type="journal article" date="2017" name="Parasit. Vectors">
        <title>Sialotranscriptomics of Rhipicephalus zambeziensis reveals intricate expression profiles of secretory proteins and suggests tight temporal transcriptional regulation during blood-feeding.</title>
        <authorList>
            <person name="de Castro M.H."/>
            <person name="de Klerk D."/>
            <person name="Pienaar R."/>
            <person name="Rees D.J.G."/>
            <person name="Mans B.J."/>
        </authorList>
    </citation>
    <scope>NUCLEOTIDE SEQUENCE</scope>
    <source>
        <tissue evidence="4">Salivary glands</tissue>
    </source>
</reference>
<keyword evidence="1" id="KW-0479">Metal-binding</keyword>
<proteinExistence type="predicted"/>
<evidence type="ECO:0000256" key="1">
    <source>
        <dbReference type="PROSITE-ProRule" id="PRU00453"/>
    </source>
</evidence>
<dbReference type="AlphaFoldDB" id="A0A224ZC43"/>
<dbReference type="Gene3D" id="3.30.60.190">
    <property type="match status" value="1"/>
</dbReference>
<keyword evidence="1" id="KW-0863">Zinc-finger</keyword>
<feature type="region of interest" description="Disordered" evidence="2">
    <location>
        <begin position="38"/>
        <end position="69"/>
    </location>
</feature>
<dbReference type="SUPFAM" id="SSF144232">
    <property type="entry name" value="HIT/MYND zinc finger-like"/>
    <property type="match status" value="1"/>
</dbReference>
<sequence>MADEHWQVCGVCCSGEPRYRCPRCLTRYCSCDCYRNHKQEEGRCREPEAPAPAENGEEEPGYRYPTPHTVPPEALRRLRESEAVLETLRNVHVRKLLRDLDRSKDPERMLDSLMREPIFLEFANACLDAVGAQEE</sequence>
<feature type="domain" description="HIT-type" evidence="3">
    <location>
        <begin position="9"/>
        <end position="44"/>
    </location>
</feature>
<evidence type="ECO:0000259" key="3">
    <source>
        <dbReference type="PROSITE" id="PS51083"/>
    </source>
</evidence>
<organism evidence="4">
    <name type="scientific">Rhipicephalus zambeziensis</name>
    <dbReference type="NCBI Taxonomy" id="60191"/>
    <lineage>
        <taxon>Eukaryota</taxon>
        <taxon>Metazoa</taxon>
        <taxon>Ecdysozoa</taxon>
        <taxon>Arthropoda</taxon>
        <taxon>Chelicerata</taxon>
        <taxon>Arachnida</taxon>
        <taxon>Acari</taxon>
        <taxon>Parasitiformes</taxon>
        <taxon>Ixodida</taxon>
        <taxon>Ixodoidea</taxon>
        <taxon>Ixodidae</taxon>
        <taxon>Rhipicephalinae</taxon>
        <taxon>Rhipicephalus</taxon>
        <taxon>Rhipicephalus</taxon>
    </lineage>
</organism>
<dbReference type="CDD" id="cd23024">
    <property type="entry name" value="zf-HIT_ZNHIT2-3"/>
    <property type="match status" value="1"/>
</dbReference>